<comment type="caution">
    <text evidence="10">The sequence shown here is derived from an EMBL/GenBank/DDBJ whole genome shotgun (WGS) entry which is preliminary data.</text>
</comment>
<dbReference type="Gene3D" id="6.10.340.10">
    <property type="match status" value="1"/>
</dbReference>
<dbReference type="Pfam" id="PF00672">
    <property type="entry name" value="HAMP"/>
    <property type="match status" value="1"/>
</dbReference>
<keyword evidence="4 6" id="KW-0807">Transducer</keyword>
<evidence type="ECO:0000256" key="6">
    <source>
        <dbReference type="PROSITE-ProRule" id="PRU00284"/>
    </source>
</evidence>
<dbReference type="Pfam" id="PF12729">
    <property type="entry name" value="4HB_MCP_1"/>
    <property type="match status" value="1"/>
</dbReference>
<organism evidence="10 11">
    <name type="scientific">Lysinibacillus macroides</name>
    <dbReference type="NCBI Taxonomy" id="33935"/>
    <lineage>
        <taxon>Bacteria</taxon>
        <taxon>Bacillati</taxon>
        <taxon>Bacillota</taxon>
        <taxon>Bacilli</taxon>
        <taxon>Bacillales</taxon>
        <taxon>Bacillaceae</taxon>
        <taxon>Lysinibacillus</taxon>
    </lineage>
</organism>
<dbReference type="RefSeq" id="WP_053996285.1">
    <property type="nucleotide sequence ID" value="NZ_CP065643.1"/>
</dbReference>
<feature type="domain" description="Methyl-accepting transducer" evidence="8">
    <location>
        <begin position="276"/>
        <end position="512"/>
    </location>
</feature>
<dbReference type="SUPFAM" id="SSF58104">
    <property type="entry name" value="Methyl-accepting chemotaxis protein (MCP) signaling domain"/>
    <property type="match status" value="1"/>
</dbReference>
<evidence type="ECO:0000259" key="8">
    <source>
        <dbReference type="PROSITE" id="PS50111"/>
    </source>
</evidence>
<accession>A0A0M9DIC8</accession>
<keyword evidence="7" id="KW-1133">Transmembrane helix</keyword>
<dbReference type="InterPro" id="IPR003660">
    <property type="entry name" value="HAMP_dom"/>
</dbReference>
<dbReference type="PATRIC" id="fig|33935.3.peg.2382"/>
<reference evidence="10 11" key="1">
    <citation type="submission" date="2015-07" db="EMBL/GenBank/DDBJ databases">
        <title>Genome sequencing project for genomic taxonomy and phylogenomics of Bacillus-like bacteria.</title>
        <authorList>
            <person name="Liu B."/>
            <person name="Wang J."/>
            <person name="Zhu Y."/>
            <person name="Liu G."/>
            <person name="Chen Q."/>
            <person name="Chen Z."/>
            <person name="Che J."/>
            <person name="Ge C."/>
            <person name="Shi H."/>
            <person name="Pan Z."/>
            <person name="Liu X."/>
        </authorList>
    </citation>
    <scope>NUCLEOTIDE SEQUENCE [LARGE SCALE GENOMIC DNA]</scope>
    <source>
        <strain evidence="10 11">DSM 54</strain>
    </source>
</reference>
<feature type="transmembrane region" description="Helical" evidence="7">
    <location>
        <begin position="180"/>
        <end position="202"/>
    </location>
</feature>
<gene>
    <name evidence="10" type="ORF">ADM90_17965</name>
</gene>
<dbReference type="SMART" id="SM00283">
    <property type="entry name" value="MA"/>
    <property type="match status" value="1"/>
</dbReference>
<sequence length="562" mass="60931">MSIRKKLNLGFIFLIGLLFIASIVSFLQFKATQNDLEEVLNHRIVQIELTEKIRQQLASQGLFLRSYILNRKDATAKENLERYEKQLPETVEELSAIVRSDYTKNIMQQITELQNELLTHSTKARQAFENGQTDLALTHINEDVTHYNKEIFALTADLLNYQQEALQKTDQKVNQTVSRALIISISLLIASIVIGLYFIRFVRKSIVQPLRQVIGAADTLAQGDLSIAQLDHHSKDEIGTLAGAINTLKQNLAGLITNIQDSASHLSAVSEELSASTEEVTTASDDIAQRIQENVTYITSSASSSQQSAIAMDETATGVQRIAEATQSLHHNATSMTQLAQTGGTTILTAQQQMDTISTATSEVATLTHKLTKQSKEIEQITAVITAISAQTNLLALNAAIEAARAGEHGKGFAVVADEVRKLAEESNQSASQIVAITKEILVDTENVATAVDNGLASVQDGVAKIHEAGDAFYAITSAVTAFTEQIEEISATSEEISASAEQVAASVTEIANVSNQSASNSQIIGDAVDEQVVTMQQVNAVAEELSKNAQQLQALLQQFKL</sequence>
<keyword evidence="2" id="KW-1003">Cell membrane</keyword>
<dbReference type="GO" id="GO:0007165">
    <property type="term" value="P:signal transduction"/>
    <property type="evidence" value="ECO:0007669"/>
    <property type="project" value="UniProtKB-KW"/>
</dbReference>
<dbReference type="CDD" id="cd11386">
    <property type="entry name" value="MCP_signal"/>
    <property type="match status" value="1"/>
</dbReference>
<dbReference type="InterPro" id="IPR024478">
    <property type="entry name" value="HlyB_4HB_MCP"/>
</dbReference>
<dbReference type="CDD" id="cd06225">
    <property type="entry name" value="HAMP"/>
    <property type="match status" value="1"/>
</dbReference>
<dbReference type="OrthoDB" id="2168386at2"/>
<evidence type="ECO:0000259" key="9">
    <source>
        <dbReference type="PROSITE" id="PS50885"/>
    </source>
</evidence>
<feature type="transmembrane region" description="Helical" evidence="7">
    <location>
        <begin position="7"/>
        <end position="27"/>
    </location>
</feature>
<evidence type="ECO:0000313" key="10">
    <source>
        <dbReference type="EMBL" id="KOY81046.1"/>
    </source>
</evidence>
<evidence type="ECO:0000256" key="5">
    <source>
        <dbReference type="ARBA" id="ARBA00029447"/>
    </source>
</evidence>
<evidence type="ECO:0000256" key="2">
    <source>
        <dbReference type="ARBA" id="ARBA00022475"/>
    </source>
</evidence>
<proteinExistence type="inferred from homology"/>
<feature type="domain" description="HAMP" evidence="9">
    <location>
        <begin position="204"/>
        <end position="257"/>
    </location>
</feature>
<comment type="subcellular location">
    <subcellularLocation>
        <location evidence="1">Cell membrane</location>
    </subcellularLocation>
</comment>
<dbReference type="STRING" id="33935.ADM90_17965"/>
<evidence type="ECO:0000256" key="4">
    <source>
        <dbReference type="ARBA" id="ARBA00023224"/>
    </source>
</evidence>
<dbReference type="PANTHER" id="PTHR32089">
    <property type="entry name" value="METHYL-ACCEPTING CHEMOTAXIS PROTEIN MCPB"/>
    <property type="match status" value="1"/>
</dbReference>
<dbReference type="PANTHER" id="PTHR32089:SF112">
    <property type="entry name" value="LYSOZYME-LIKE PROTEIN-RELATED"/>
    <property type="match status" value="1"/>
</dbReference>
<name>A0A0M9DIC8_9BACI</name>
<dbReference type="Pfam" id="PF00015">
    <property type="entry name" value="MCPsignal"/>
    <property type="match status" value="1"/>
</dbReference>
<dbReference type="SMART" id="SM00304">
    <property type="entry name" value="HAMP"/>
    <property type="match status" value="1"/>
</dbReference>
<evidence type="ECO:0000256" key="3">
    <source>
        <dbReference type="ARBA" id="ARBA00023136"/>
    </source>
</evidence>
<evidence type="ECO:0000256" key="7">
    <source>
        <dbReference type="SAM" id="Phobius"/>
    </source>
</evidence>
<dbReference type="InterPro" id="IPR004089">
    <property type="entry name" value="MCPsignal_dom"/>
</dbReference>
<evidence type="ECO:0000256" key="1">
    <source>
        <dbReference type="ARBA" id="ARBA00004236"/>
    </source>
</evidence>
<dbReference type="PROSITE" id="PS50885">
    <property type="entry name" value="HAMP"/>
    <property type="match status" value="1"/>
</dbReference>
<evidence type="ECO:0000313" key="11">
    <source>
        <dbReference type="Proteomes" id="UP000037977"/>
    </source>
</evidence>
<keyword evidence="3 7" id="KW-0472">Membrane</keyword>
<keyword evidence="11" id="KW-1185">Reference proteome</keyword>
<dbReference type="Proteomes" id="UP000037977">
    <property type="component" value="Unassembled WGS sequence"/>
</dbReference>
<dbReference type="EMBL" id="LGCI01000010">
    <property type="protein sequence ID" value="KOY81046.1"/>
    <property type="molecule type" value="Genomic_DNA"/>
</dbReference>
<dbReference type="AlphaFoldDB" id="A0A0M9DIC8"/>
<dbReference type="PROSITE" id="PS50111">
    <property type="entry name" value="CHEMOTAXIS_TRANSDUC_2"/>
    <property type="match status" value="1"/>
</dbReference>
<protein>
    <submittedName>
        <fullName evidence="10">Chemotaxis protein</fullName>
    </submittedName>
</protein>
<keyword evidence="7" id="KW-0812">Transmembrane</keyword>
<dbReference type="GO" id="GO:0005886">
    <property type="term" value="C:plasma membrane"/>
    <property type="evidence" value="ECO:0007669"/>
    <property type="project" value="UniProtKB-SubCell"/>
</dbReference>
<dbReference type="Gene3D" id="1.10.287.950">
    <property type="entry name" value="Methyl-accepting chemotaxis protein"/>
    <property type="match status" value="1"/>
</dbReference>
<comment type="similarity">
    <text evidence="5">Belongs to the methyl-accepting chemotaxis (MCP) protein family.</text>
</comment>